<dbReference type="Gene3D" id="3.55.50.30">
    <property type="match status" value="1"/>
</dbReference>
<keyword evidence="1" id="KW-1133">Transmembrane helix</keyword>
<organism evidence="4 5">
    <name type="scientific">Candidatus Pseudobacter hemicellulosilyticus</name>
    <dbReference type="NCBI Taxonomy" id="3121375"/>
    <lineage>
        <taxon>Bacteria</taxon>
        <taxon>Pseudomonadati</taxon>
        <taxon>Bacteroidota</taxon>
        <taxon>Chitinophagia</taxon>
        <taxon>Chitinophagales</taxon>
        <taxon>Chitinophagaceae</taxon>
        <taxon>Pseudobacter</taxon>
    </lineage>
</organism>
<dbReference type="InterPro" id="IPR032508">
    <property type="entry name" value="FecR_C"/>
</dbReference>
<feature type="domain" description="FecR protein" evidence="2">
    <location>
        <begin position="187"/>
        <end position="269"/>
    </location>
</feature>
<dbReference type="EMBL" id="CP119311">
    <property type="protein sequence ID" value="WEK37003.1"/>
    <property type="molecule type" value="Genomic_DNA"/>
</dbReference>
<reference evidence="4" key="1">
    <citation type="submission" date="2023-03" db="EMBL/GenBank/DDBJ databases">
        <title>Andean soil-derived lignocellulolytic bacterial consortium as a source of novel taxa and putative plastic-active enzymes.</title>
        <authorList>
            <person name="Diaz-Garcia L."/>
            <person name="Chuvochina M."/>
            <person name="Feuerriegel G."/>
            <person name="Bunk B."/>
            <person name="Sproer C."/>
            <person name="Streit W.R."/>
            <person name="Rodriguez L.M."/>
            <person name="Overmann J."/>
            <person name="Jimenez D.J."/>
        </authorList>
    </citation>
    <scope>NUCLEOTIDE SEQUENCE</scope>
    <source>
        <strain evidence="4">MAG 7</strain>
    </source>
</reference>
<feature type="transmembrane region" description="Helical" evidence="1">
    <location>
        <begin position="92"/>
        <end position="111"/>
    </location>
</feature>
<dbReference type="InterPro" id="IPR006860">
    <property type="entry name" value="FecR"/>
</dbReference>
<dbReference type="Pfam" id="PF16344">
    <property type="entry name" value="FecR_C"/>
    <property type="match status" value="1"/>
</dbReference>
<protein>
    <submittedName>
        <fullName evidence="4">FecR family protein</fullName>
    </submittedName>
</protein>
<keyword evidence="1" id="KW-0472">Membrane</keyword>
<evidence type="ECO:0000259" key="3">
    <source>
        <dbReference type="Pfam" id="PF16344"/>
    </source>
</evidence>
<feature type="domain" description="Protein FecR C-terminal" evidence="3">
    <location>
        <begin position="351"/>
        <end position="417"/>
    </location>
</feature>
<dbReference type="Proteomes" id="UP001220610">
    <property type="component" value="Chromosome"/>
</dbReference>
<proteinExistence type="predicted"/>
<dbReference type="Gene3D" id="2.60.120.1440">
    <property type="match status" value="1"/>
</dbReference>
<dbReference type="PANTHER" id="PTHR30273">
    <property type="entry name" value="PERIPLASMIC SIGNAL SENSOR AND SIGMA FACTOR ACTIVATOR FECR-RELATED"/>
    <property type="match status" value="1"/>
</dbReference>
<evidence type="ECO:0000313" key="4">
    <source>
        <dbReference type="EMBL" id="WEK37003.1"/>
    </source>
</evidence>
<name>A0AAJ5WWS9_9BACT</name>
<dbReference type="InterPro" id="IPR012373">
    <property type="entry name" value="Ferrdict_sens_TM"/>
</dbReference>
<dbReference type="PANTHER" id="PTHR30273:SF2">
    <property type="entry name" value="PROTEIN FECR"/>
    <property type="match status" value="1"/>
</dbReference>
<dbReference type="Pfam" id="PF04773">
    <property type="entry name" value="FecR"/>
    <property type="match status" value="1"/>
</dbReference>
<accession>A0AAJ5WWS9</accession>
<evidence type="ECO:0000313" key="5">
    <source>
        <dbReference type="Proteomes" id="UP001220610"/>
    </source>
</evidence>
<dbReference type="GO" id="GO:0016989">
    <property type="term" value="F:sigma factor antagonist activity"/>
    <property type="evidence" value="ECO:0007669"/>
    <property type="project" value="TreeGrafter"/>
</dbReference>
<evidence type="ECO:0000259" key="2">
    <source>
        <dbReference type="Pfam" id="PF04773"/>
    </source>
</evidence>
<sequence length="421" mass="46956">MSESRQNIQALFHKLVSNQCTEQEMAAFFQLVRELPEDDPLLAELDNWWQTQAVTGPADMIRGRRMQQQIRELTAAAGTKPARIIGIPARQVWWAAAALVLFAGAGAYTWFQSRPAPAMIAHTRADTEIAPGKDGAILTLEDGSQMILDSLSDGLIATQSGAQVMLRNGQVSYDATDQRHRKPTWNTISTPRGRQFKVELPDGTMVWMNSGSSITYPTFFVGKERRIETSGELYMEVAKDPAMTFKVKVNRQAVIEVTGTRFNVKAYADEELMATTLLSGWLQIYTTTDTSCWHCPETHGQPMGAQAVTLKPGQQAVFMNAALNKTKQSPSVRVLNNIDTDKVMAWKNGFFNFEGASLKEAMNQLVRWYNIEVVYEGPEPAIEFFGEVSRNISLTDLLKALEDVGVHFRLESGRKLVVLSQ</sequence>
<evidence type="ECO:0000256" key="1">
    <source>
        <dbReference type="SAM" id="Phobius"/>
    </source>
</evidence>
<keyword evidence="1" id="KW-0812">Transmembrane</keyword>
<dbReference type="AlphaFoldDB" id="A0AAJ5WWS9"/>
<gene>
    <name evidence="4" type="ORF">P0Y53_05760</name>
</gene>